<reference evidence="2" key="1">
    <citation type="submission" date="2016-10" db="EMBL/GenBank/DDBJ databases">
        <title>Sequence of Gallionella enrichment culture.</title>
        <authorList>
            <person name="Poehlein A."/>
            <person name="Muehling M."/>
            <person name="Daniel R."/>
        </authorList>
    </citation>
    <scope>NUCLEOTIDE SEQUENCE</scope>
</reference>
<dbReference type="GO" id="GO:0052689">
    <property type="term" value="F:carboxylic ester hydrolase activity"/>
    <property type="evidence" value="ECO:0007669"/>
    <property type="project" value="TreeGrafter"/>
</dbReference>
<dbReference type="PANTHER" id="PTHR42886">
    <property type="entry name" value="RE40534P-RELATED"/>
    <property type="match status" value="1"/>
</dbReference>
<gene>
    <name evidence="2" type="primary">cpo_3</name>
    <name evidence="2" type="ORF">GALL_196100</name>
</gene>
<organism evidence="2">
    <name type="scientific">mine drainage metagenome</name>
    <dbReference type="NCBI Taxonomy" id="410659"/>
    <lineage>
        <taxon>unclassified sequences</taxon>
        <taxon>metagenomes</taxon>
        <taxon>ecological metagenomes</taxon>
    </lineage>
</organism>
<keyword evidence="2" id="KW-0560">Oxidoreductase</keyword>
<evidence type="ECO:0000259" key="1">
    <source>
        <dbReference type="Pfam" id="PF12697"/>
    </source>
</evidence>
<evidence type="ECO:0000313" key="2">
    <source>
        <dbReference type="EMBL" id="OIQ98332.1"/>
    </source>
</evidence>
<dbReference type="GO" id="GO:0006654">
    <property type="term" value="P:phosphatidic acid biosynthetic process"/>
    <property type="evidence" value="ECO:0007669"/>
    <property type="project" value="TreeGrafter"/>
</dbReference>
<sequence>MKLEILHCQPPAKAKGSHPPLLFVHGSYCGAWIWNEFTLAHMAKKGYAAYAVSLRGHGGSEGQLTWASLEDYLADVAAAAGQLDAPPVVIGHSMGGIVAQHYASSGAALAGMVLMASVPPSGLASSALHLSSFAPDVLWQLGLLQSLGPKAVTPDIIHRAFFSAETPPEAVAPLLPKLQPESHRISAELLCPPQPMPRLGEQALPCLVLGGDADVFLPISAFRETATFWHADLEILHGAPHGLMLDHHWRQPSADAILAWLAKKGL</sequence>
<dbReference type="EMBL" id="MLJW01000120">
    <property type="protein sequence ID" value="OIQ98332.1"/>
    <property type="molecule type" value="Genomic_DNA"/>
</dbReference>
<dbReference type="Pfam" id="PF12697">
    <property type="entry name" value="Abhydrolase_6"/>
    <property type="match status" value="1"/>
</dbReference>
<protein>
    <submittedName>
        <fullName evidence="2">Non-heme chloroperoxidase</fullName>
        <ecNumber evidence="2">1.11.1.10</ecNumber>
    </submittedName>
</protein>
<dbReference type="EC" id="1.11.1.10" evidence="2"/>
<name>A0A1J5S272_9ZZZZ</name>
<dbReference type="Gene3D" id="3.40.50.1820">
    <property type="entry name" value="alpha/beta hydrolase"/>
    <property type="match status" value="1"/>
</dbReference>
<accession>A0A1J5S272</accession>
<proteinExistence type="predicted"/>
<feature type="domain" description="AB hydrolase-1" evidence="1">
    <location>
        <begin position="21"/>
        <end position="247"/>
    </location>
</feature>
<dbReference type="InterPro" id="IPR029058">
    <property type="entry name" value="AB_hydrolase_fold"/>
</dbReference>
<dbReference type="AlphaFoldDB" id="A0A1J5S272"/>
<comment type="caution">
    <text evidence="2">The sequence shown here is derived from an EMBL/GenBank/DDBJ whole genome shotgun (WGS) entry which is preliminary data.</text>
</comment>
<dbReference type="SUPFAM" id="SSF53474">
    <property type="entry name" value="alpha/beta-Hydrolases"/>
    <property type="match status" value="1"/>
</dbReference>
<dbReference type="InterPro" id="IPR000073">
    <property type="entry name" value="AB_hydrolase_1"/>
</dbReference>
<dbReference type="PRINTS" id="PR00111">
    <property type="entry name" value="ABHYDROLASE"/>
</dbReference>
<dbReference type="GO" id="GO:0055088">
    <property type="term" value="P:lipid homeostasis"/>
    <property type="evidence" value="ECO:0007669"/>
    <property type="project" value="TreeGrafter"/>
</dbReference>
<dbReference type="GO" id="GO:0016691">
    <property type="term" value="F:chloride peroxidase activity"/>
    <property type="evidence" value="ECO:0007669"/>
    <property type="project" value="UniProtKB-EC"/>
</dbReference>
<keyword evidence="2" id="KW-0575">Peroxidase</keyword>
<dbReference type="GO" id="GO:0042171">
    <property type="term" value="F:lysophosphatidic acid acyltransferase activity"/>
    <property type="evidence" value="ECO:0007669"/>
    <property type="project" value="TreeGrafter"/>
</dbReference>
<dbReference type="PANTHER" id="PTHR42886:SF42">
    <property type="entry name" value="ALPHA_BETA-HYDROLASES SUPERFAMILY PROTEIN"/>
    <property type="match status" value="1"/>
</dbReference>